<dbReference type="InterPro" id="IPR013589">
    <property type="entry name" value="Bac_transglu_N"/>
</dbReference>
<name>A0A517SQD3_9BACT</name>
<feature type="region of interest" description="Disordered" evidence="1">
    <location>
        <begin position="1"/>
        <end position="28"/>
    </location>
</feature>
<dbReference type="EMBL" id="CP036272">
    <property type="protein sequence ID" value="QDT58335.1"/>
    <property type="molecule type" value="Genomic_DNA"/>
</dbReference>
<dbReference type="PANTHER" id="PTHR33490">
    <property type="entry name" value="BLR5614 PROTEIN-RELATED"/>
    <property type="match status" value="1"/>
</dbReference>
<evidence type="ECO:0000313" key="4">
    <source>
        <dbReference type="Proteomes" id="UP000315003"/>
    </source>
</evidence>
<keyword evidence="3" id="KW-0012">Acyltransferase</keyword>
<dbReference type="RefSeq" id="WP_419188062.1">
    <property type="nucleotide sequence ID" value="NZ_CP036272.1"/>
</dbReference>
<protein>
    <submittedName>
        <fullName evidence="3">Protein-glutamine gamma-glutamyltransferase</fullName>
        <ecNumber evidence="3">2.3.2.13</ecNumber>
    </submittedName>
</protein>
<dbReference type="PANTHER" id="PTHR33490:SF7">
    <property type="entry name" value="BLR2979 PROTEIN"/>
    <property type="match status" value="1"/>
</dbReference>
<dbReference type="SUPFAM" id="SSF54001">
    <property type="entry name" value="Cysteine proteinases"/>
    <property type="match status" value="1"/>
</dbReference>
<sequence length="331" mass="36346">MMNQTGNQSQQQSGPVAEPLGSQSPAQEAVRYKIRHQTHYQYSENVAVCQNQVRMQPVSRPPCHCLSSDLTITPTPSSQEEHRDYFGNQVTTFSIESLHDSLFVECVSLVQVRASGISVQTRSPRFEEVIGLTDLRSNAIPATDTGFQPLIDEYKNPSRRVRLSDDFAGYARQEFSGGRPILLAALGLTQRIQNDFSYDTTTTDVNTPTEQAFQMRSGVCQDFAHVQLACLRSLGLPARYISGYLRTVPPPGKPRLIGADESHAWVELYAGRELGWVGLDPTNGTFVGTDHIPVCIGLDYEDVSPMRGVVLGGGTHHLSVSVDVEPVPAGQ</sequence>
<accession>A0A517SQD3</accession>
<evidence type="ECO:0000313" key="3">
    <source>
        <dbReference type="EMBL" id="QDT58335.1"/>
    </source>
</evidence>
<dbReference type="InterPro" id="IPR002931">
    <property type="entry name" value="Transglutaminase-like"/>
</dbReference>
<dbReference type="InterPro" id="IPR038765">
    <property type="entry name" value="Papain-like_cys_pep_sf"/>
</dbReference>
<dbReference type="GO" id="GO:0003810">
    <property type="term" value="F:protein-glutamine gamma-glutamyltransferase activity"/>
    <property type="evidence" value="ECO:0007669"/>
    <property type="project" value="UniProtKB-EC"/>
</dbReference>
<proteinExistence type="predicted"/>
<organism evidence="3 4">
    <name type="scientific">Stieleria bergensis</name>
    <dbReference type="NCBI Taxonomy" id="2528025"/>
    <lineage>
        <taxon>Bacteria</taxon>
        <taxon>Pseudomonadati</taxon>
        <taxon>Planctomycetota</taxon>
        <taxon>Planctomycetia</taxon>
        <taxon>Pirellulales</taxon>
        <taxon>Pirellulaceae</taxon>
        <taxon>Stieleria</taxon>
    </lineage>
</organism>
<keyword evidence="4" id="KW-1185">Reference proteome</keyword>
<keyword evidence="3" id="KW-0808">Transferase</keyword>
<dbReference type="SMART" id="SM00460">
    <property type="entry name" value="TGc"/>
    <property type="match status" value="1"/>
</dbReference>
<evidence type="ECO:0000256" key="1">
    <source>
        <dbReference type="SAM" id="MobiDB-lite"/>
    </source>
</evidence>
<evidence type="ECO:0000259" key="2">
    <source>
        <dbReference type="SMART" id="SM00460"/>
    </source>
</evidence>
<reference evidence="3 4" key="1">
    <citation type="submission" date="2019-02" db="EMBL/GenBank/DDBJ databases">
        <title>Deep-cultivation of Planctomycetes and their phenomic and genomic characterization uncovers novel biology.</title>
        <authorList>
            <person name="Wiegand S."/>
            <person name="Jogler M."/>
            <person name="Boedeker C."/>
            <person name="Pinto D."/>
            <person name="Vollmers J."/>
            <person name="Rivas-Marin E."/>
            <person name="Kohn T."/>
            <person name="Peeters S.H."/>
            <person name="Heuer A."/>
            <person name="Rast P."/>
            <person name="Oberbeckmann S."/>
            <person name="Bunk B."/>
            <person name="Jeske O."/>
            <person name="Meyerdierks A."/>
            <person name="Storesund J.E."/>
            <person name="Kallscheuer N."/>
            <person name="Luecker S."/>
            <person name="Lage O.M."/>
            <person name="Pohl T."/>
            <person name="Merkel B.J."/>
            <person name="Hornburger P."/>
            <person name="Mueller R.-W."/>
            <person name="Bruemmer F."/>
            <person name="Labrenz M."/>
            <person name="Spormann A.M."/>
            <person name="Op den Camp H."/>
            <person name="Overmann J."/>
            <person name="Amann R."/>
            <person name="Jetten M.S.M."/>
            <person name="Mascher T."/>
            <person name="Medema M.H."/>
            <person name="Devos D.P."/>
            <person name="Kaster A.-K."/>
            <person name="Ovreas L."/>
            <person name="Rohde M."/>
            <person name="Galperin M.Y."/>
            <person name="Jogler C."/>
        </authorList>
    </citation>
    <scope>NUCLEOTIDE SEQUENCE [LARGE SCALE GENOMIC DNA]</scope>
    <source>
        <strain evidence="3 4">SV_7m_r</strain>
    </source>
</reference>
<dbReference type="Proteomes" id="UP000315003">
    <property type="component" value="Chromosome"/>
</dbReference>
<dbReference type="Pfam" id="PF08379">
    <property type="entry name" value="Bact_transglu_N"/>
    <property type="match status" value="1"/>
</dbReference>
<dbReference type="EC" id="2.3.2.13" evidence="3"/>
<gene>
    <name evidence="3" type="primary">tgpA_1</name>
    <name evidence="3" type="ORF">SV7mr_08250</name>
</gene>
<dbReference type="AlphaFoldDB" id="A0A517SQD3"/>
<dbReference type="Pfam" id="PF01841">
    <property type="entry name" value="Transglut_core"/>
    <property type="match status" value="1"/>
</dbReference>
<dbReference type="Gene3D" id="3.10.620.30">
    <property type="match status" value="1"/>
</dbReference>
<feature type="compositionally biased region" description="Low complexity" evidence="1">
    <location>
        <begin position="1"/>
        <end position="14"/>
    </location>
</feature>
<feature type="domain" description="Transglutaminase-like" evidence="2">
    <location>
        <begin position="212"/>
        <end position="283"/>
    </location>
</feature>